<dbReference type="AlphaFoldDB" id="A0A9N9JET8"/>
<feature type="region of interest" description="Disordered" evidence="1">
    <location>
        <begin position="243"/>
        <end position="262"/>
    </location>
</feature>
<comment type="caution">
    <text evidence="2">The sequence shown here is derived from an EMBL/GenBank/DDBJ whole genome shotgun (WGS) entry which is preliminary data.</text>
</comment>
<dbReference type="EMBL" id="CAJVPY010020363">
    <property type="protein sequence ID" value="CAG8775260.1"/>
    <property type="molecule type" value="Genomic_DNA"/>
</dbReference>
<reference evidence="2" key="1">
    <citation type="submission" date="2021-06" db="EMBL/GenBank/DDBJ databases">
        <authorList>
            <person name="Kallberg Y."/>
            <person name="Tangrot J."/>
            <person name="Rosling A."/>
        </authorList>
    </citation>
    <scope>NUCLEOTIDE SEQUENCE</scope>
    <source>
        <strain evidence="2">MA453B</strain>
    </source>
</reference>
<protein>
    <submittedName>
        <fullName evidence="2">23038_t:CDS:1</fullName>
    </submittedName>
</protein>
<evidence type="ECO:0000313" key="2">
    <source>
        <dbReference type="EMBL" id="CAG8775260.1"/>
    </source>
</evidence>
<feature type="non-terminal residue" evidence="2">
    <location>
        <position position="1"/>
    </location>
</feature>
<evidence type="ECO:0000313" key="3">
    <source>
        <dbReference type="Proteomes" id="UP000789405"/>
    </source>
</evidence>
<keyword evidence="3" id="KW-1185">Reference proteome</keyword>
<evidence type="ECO:0000256" key="1">
    <source>
        <dbReference type="SAM" id="MobiDB-lite"/>
    </source>
</evidence>
<accession>A0A9N9JET8</accession>
<feature type="compositionally biased region" description="Low complexity" evidence="1">
    <location>
        <begin position="243"/>
        <end position="256"/>
    </location>
</feature>
<gene>
    <name evidence="2" type="ORF">DERYTH_LOCUS19091</name>
</gene>
<dbReference type="OrthoDB" id="2436968at2759"/>
<name>A0A9N9JET8_9GLOM</name>
<sequence>IKFFMVFPLHQSPCPIDQNTVNHVYKNQGKQQSNVLYKIVNDEVIEQQYSTELSINSHENITILDTPEYWERFLGDADTFLQNDFEMFDEYGASIDSPPNALFTPFIEKVNQIPSLYEEPIYQQLECSTINWLWSTFVQSIMNGMPHLPSDRISDVIEVDFPTDFAMSTFYQLLSQMTLLGPHVFTKCTILRMMSFSEWNRKHSLPDHRPIWNVEPNNCEIVEPGEVIDELINEHLVNSSNISSSSKISEQKSPSPNQQPTTEQKQLVSLDIVVQGQYLSPQSEMFSKIFHYMSTQIFFRPHPCGRYASRITMPVPSVSTIEPIMIWLYNHDDDAWLKTVTPRSFEQICQNVIFLGLGDNALEVLYNYFQQHLEEIIQ</sequence>
<dbReference type="Proteomes" id="UP000789405">
    <property type="component" value="Unassembled WGS sequence"/>
</dbReference>
<proteinExistence type="predicted"/>
<organism evidence="2 3">
    <name type="scientific">Dentiscutata erythropus</name>
    <dbReference type="NCBI Taxonomy" id="1348616"/>
    <lineage>
        <taxon>Eukaryota</taxon>
        <taxon>Fungi</taxon>
        <taxon>Fungi incertae sedis</taxon>
        <taxon>Mucoromycota</taxon>
        <taxon>Glomeromycotina</taxon>
        <taxon>Glomeromycetes</taxon>
        <taxon>Diversisporales</taxon>
        <taxon>Gigasporaceae</taxon>
        <taxon>Dentiscutata</taxon>
    </lineage>
</organism>